<keyword evidence="1" id="KW-0805">Transcription regulation</keyword>
<dbReference type="Pfam" id="PF12833">
    <property type="entry name" value="HTH_18"/>
    <property type="match status" value="1"/>
</dbReference>
<dbReference type="Proteomes" id="UP000027997">
    <property type="component" value="Unassembled WGS sequence"/>
</dbReference>
<evidence type="ECO:0000259" key="4">
    <source>
        <dbReference type="PROSITE" id="PS01124"/>
    </source>
</evidence>
<dbReference type="eggNOG" id="COG2169">
    <property type="taxonomic scope" value="Bacteria"/>
</dbReference>
<evidence type="ECO:0000313" key="6">
    <source>
        <dbReference type="Proteomes" id="UP000027997"/>
    </source>
</evidence>
<dbReference type="SUPFAM" id="SSF51182">
    <property type="entry name" value="RmlC-like cupins"/>
    <property type="match status" value="1"/>
</dbReference>
<name>A0A081KDI0_9GAMM</name>
<dbReference type="PANTHER" id="PTHR43280">
    <property type="entry name" value="ARAC-FAMILY TRANSCRIPTIONAL REGULATOR"/>
    <property type="match status" value="1"/>
</dbReference>
<keyword evidence="2" id="KW-0238">DNA-binding</keyword>
<dbReference type="PROSITE" id="PS00041">
    <property type="entry name" value="HTH_ARAC_FAMILY_1"/>
    <property type="match status" value="1"/>
</dbReference>
<dbReference type="InterPro" id="IPR018062">
    <property type="entry name" value="HTH_AraC-typ_CS"/>
</dbReference>
<dbReference type="GO" id="GO:0043565">
    <property type="term" value="F:sequence-specific DNA binding"/>
    <property type="evidence" value="ECO:0007669"/>
    <property type="project" value="InterPro"/>
</dbReference>
<accession>A0A081KDI0</accession>
<proteinExistence type="predicted"/>
<dbReference type="PROSITE" id="PS01124">
    <property type="entry name" value="HTH_ARAC_FAMILY_2"/>
    <property type="match status" value="1"/>
</dbReference>
<sequence>MPGSISDIQGDIFYIENRAPYIMDSGHVHGHVELNYLLGCSATYIVNGREQHIPENRLAIFWANTPHRLVALGEKKQGEGILYNLYIPLPEFLQWPLTEQLRQEVMAGFIALAKSDHDYLVMRLSRWYEDFKSDHPELKEIILGELALLLKKISLQGWDHPESFFPGVQFEESPSVTDQMSANFGSARLKGAHHVSTMIHFIGENLHRPISTADVAAHLGLHKNYTTNLFTSVMGVSIKQYLQFQRLQKAQLLLMDSERPIADIGYACGFSSLSRFYEAFQRYFGMPPGQFRKKLL</sequence>
<dbReference type="PRINTS" id="PR00032">
    <property type="entry name" value="HTHARAC"/>
</dbReference>
<keyword evidence="6" id="KW-1185">Reference proteome</keyword>
<evidence type="ECO:0000256" key="2">
    <source>
        <dbReference type="ARBA" id="ARBA00023125"/>
    </source>
</evidence>
<keyword evidence="3" id="KW-0804">Transcription</keyword>
<evidence type="ECO:0000256" key="1">
    <source>
        <dbReference type="ARBA" id="ARBA00023015"/>
    </source>
</evidence>
<dbReference type="SUPFAM" id="SSF46689">
    <property type="entry name" value="Homeodomain-like"/>
    <property type="match status" value="2"/>
</dbReference>
<evidence type="ECO:0000313" key="5">
    <source>
        <dbReference type="EMBL" id="KEI72206.1"/>
    </source>
</evidence>
<organism evidence="5 6">
    <name type="scientific">Endozoicomonas elysicola</name>
    <dbReference type="NCBI Taxonomy" id="305900"/>
    <lineage>
        <taxon>Bacteria</taxon>
        <taxon>Pseudomonadati</taxon>
        <taxon>Pseudomonadota</taxon>
        <taxon>Gammaproteobacteria</taxon>
        <taxon>Oceanospirillales</taxon>
        <taxon>Endozoicomonadaceae</taxon>
        <taxon>Endozoicomonas</taxon>
    </lineage>
</organism>
<feature type="domain" description="HTH araC/xylS-type" evidence="4">
    <location>
        <begin position="196"/>
        <end position="294"/>
    </location>
</feature>
<dbReference type="AlphaFoldDB" id="A0A081KDI0"/>
<comment type="caution">
    <text evidence="5">The sequence shown here is derived from an EMBL/GenBank/DDBJ whole genome shotgun (WGS) entry which is preliminary data.</text>
</comment>
<dbReference type="EMBL" id="JOJP01000001">
    <property type="protein sequence ID" value="KEI72206.1"/>
    <property type="molecule type" value="Genomic_DNA"/>
</dbReference>
<protein>
    <recommendedName>
        <fullName evidence="4">HTH araC/xylS-type domain-containing protein</fullName>
    </recommendedName>
</protein>
<gene>
    <name evidence="5" type="ORF">GV64_17050</name>
</gene>
<dbReference type="PANTHER" id="PTHR43280:SF2">
    <property type="entry name" value="HTH-TYPE TRANSCRIPTIONAL REGULATOR EXSA"/>
    <property type="match status" value="1"/>
</dbReference>
<dbReference type="SMART" id="SM00342">
    <property type="entry name" value="HTH_ARAC"/>
    <property type="match status" value="1"/>
</dbReference>
<dbReference type="InterPro" id="IPR009057">
    <property type="entry name" value="Homeodomain-like_sf"/>
</dbReference>
<dbReference type="Gene3D" id="1.10.10.60">
    <property type="entry name" value="Homeodomain-like"/>
    <property type="match status" value="2"/>
</dbReference>
<reference evidence="5 6" key="1">
    <citation type="submission" date="2014-06" db="EMBL/GenBank/DDBJ databases">
        <title>Whole Genome Sequences of Three Symbiotic Endozoicomonas Bacteria.</title>
        <authorList>
            <person name="Neave M.J."/>
            <person name="Apprill A."/>
            <person name="Voolstra C.R."/>
        </authorList>
    </citation>
    <scope>NUCLEOTIDE SEQUENCE [LARGE SCALE GENOMIC DNA]</scope>
    <source>
        <strain evidence="5 6">DSM 22380</strain>
    </source>
</reference>
<dbReference type="STRING" id="305900.GV64_17050"/>
<dbReference type="GO" id="GO:0003700">
    <property type="term" value="F:DNA-binding transcription factor activity"/>
    <property type="evidence" value="ECO:0007669"/>
    <property type="project" value="InterPro"/>
</dbReference>
<dbReference type="InterPro" id="IPR018060">
    <property type="entry name" value="HTH_AraC"/>
</dbReference>
<evidence type="ECO:0000256" key="3">
    <source>
        <dbReference type="ARBA" id="ARBA00023163"/>
    </source>
</evidence>
<dbReference type="InterPro" id="IPR020449">
    <property type="entry name" value="Tscrpt_reg_AraC-type_HTH"/>
</dbReference>
<dbReference type="InterPro" id="IPR011051">
    <property type="entry name" value="RmlC_Cupin_sf"/>
</dbReference>